<evidence type="ECO:0000313" key="3">
    <source>
        <dbReference type="Proteomes" id="UP000186599"/>
    </source>
</evidence>
<proteinExistence type="predicted"/>
<name>A0A1I4JP83_9GAMM</name>
<evidence type="ECO:0000313" key="1">
    <source>
        <dbReference type="EMBL" id="SER56691.1"/>
    </source>
</evidence>
<dbReference type="Proteomes" id="UP000186904">
    <property type="component" value="Unassembled WGS sequence"/>
</dbReference>
<dbReference type="Proteomes" id="UP000186599">
    <property type="component" value="Unassembled WGS sequence"/>
</dbReference>
<dbReference type="EMBL" id="FOGN01000001">
    <property type="protein sequence ID" value="SER56691.1"/>
    <property type="molecule type" value="Genomic_DNA"/>
</dbReference>
<accession>A0A1I4JP83</accession>
<evidence type="ECO:0000313" key="4">
    <source>
        <dbReference type="Proteomes" id="UP000186904"/>
    </source>
</evidence>
<sequence length="44" mass="4705">MSIRTIVNTLLANYAVATTGAAVRLHSQAGSQRSFDRGVRCAIQ</sequence>
<dbReference type="EMBL" id="FOUA01000001">
    <property type="protein sequence ID" value="SFL68352.1"/>
    <property type="molecule type" value="Genomic_DNA"/>
</dbReference>
<protein>
    <submittedName>
        <fullName evidence="2">Uncharacterized protein</fullName>
    </submittedName>
</protein>
<organism evidence="2 3">
    <name type="scientific">Halopseudomonas bauzanensis</name>
    <dbReference type="NCBI Taxonomy" id="653930"/>
    <lineage>
        <taxon>Bacteria</taxon>
        <taxon>Pseudomonadati</taxon>
        <taxon>Pseudomonadota</taxon>
        <taxon>Gammaproteobacteria</taxon>
        <taxon>Pseudomonadales</taxon>
        <taxon>Pseudomonadaceae</taxon>
        <taxon>Halopseudomonas</taxon>
    </lineage>
</organism>
<keyword evidence="3" id="KW-1185">Reference proteome</keyword>
<evidence type="ECO:0000313" key="2">
    <source>
        <dbReference type="EMBL" id="SFL68352.1"/>
    </source>
</evidence>
<gene>
    <name evidence="2" type="ORF">SAMN04487855_0699</name>
    <name evidence="1" type="ORF">SAMN05216589_0926</name>
</gene>
<reference evidence="3 4" key="1">
    <citation type="submission" date="2016-10" db="EMBL/GenBank/DDBJ databases">
        <authorList>
            <person name="de Groot N.N."/>
        </authorList>
    </citation>
    <scope>NUCLEOTIDE SEQUENCE [LARGE SCALE GENOMIC DNA]</scope>
    <source>
        <strain evidence="2 3">CGMCC 1.9095</strain>
        <strain evidence="1 4">DSM 22558</strain>
    </source>
</reference>
<dbReference type="STRING" id="653930.SAMN05216589_0926"/>
<dbReference type="AlphaFoldDB" id="A0A1I4JP83"/>